<evidence type="ECO:0000313" key="1">
    <source>
        <dbReference type="EMBL" id="KAG9390465.1"/>
    </source>
</evidence>
<organism evidence="1 2">
    <name type="scientific">Carpediemonas membranifera</name>
    <dbReference type="NCBI Taxonomy" id="201153"/>
    <lineage>
        <taxon>Eukaryota</taxon>
        <taxon>Metamonada</taxon>
        <taxon>Carpediemonas-like organisms</taxon>
        <taxon>Carpediemonas</taxon>
    </lineage>
</organism>
<protein>
    <submittedName>
        <fullName evidence="1">Uncharacterized protein</fullName>
    </submittedName>
</protein>
<evidence type="ECO:0000313" key="2">
    <source>
        <dbReference type="Proteomes" id="UP000717585"/>
    </source>
</evidence>
<comment type="caution">
    <text evidence="1">The sequence shown here is derived from an EMBL/GenBank/DDBJ whole genome shotgun (WGS) entry which is preliminary data.</text>
</comment>
<sequence length="200" mass="22760">MTWAQCKPHYTLWPWPEKKAMCKKMKPDTVLRLDQLWADPGRGHKDSDMIKQCRGCQAYFSPGTSSQQLLTHIRKCQGQAIISDFDPAPRRVDSGSYGAVGTPPDGHFHRFPCDDPELIMLIEPVANDDVNIIRIRLRELAAREQMMTQMLGKLITDMSGTHNFHSLLNNFYHVLDAIAALTERLETVLNRQSIEQTVQG</sequence>
<accession>A0A8J6ASL7</accession>
<keyword evidence="2" id="KW-1185">Reference proteome</keyword>
<gene>
    <name evidence="1" type="ORF">J8273_7816</name>
</gene>
<dbReference type="EMBL" id="JAHDYR010000064">
    <property type="protein sequence ID" value="KAG9390465.1"/>
    <property type="molecule type" value="Genomic_DNA"/>
</dbReference>
<proteinExistence type="predicted"/>
<dbReference type="Proteomes" id="UP000717585">
    <property type="component" value="Unassembled WGS sequence"/>
</dbReference>
<reference evidence="1" key="1">
    <citation type="submission" date="2021-05" db="EMBL/GenBank/DDBJ databases">
        <title>A free-living protist that lacks canonical eukaryotic 1 DNA replication and segregation systems.</title>
        <authorList>
            <person name="Salas-Leiva D.E."/>
            <person name="Tromer E.C."/>
            <person name="Curtis B.A."/>
            <person name="Jerlstrom-Hultqvist J."/>
            <person name="Kolisko M."/>
            <person name="Yi Z."/>
            <person name="Salas-Leiva J.S."/>
            <person name="Gallot-Lavallee L."/>
            <person name="Kops G.J.P.L."/>
            <person name="Archibald J.M."/>
            <person name="Simpson A.G.B."/>
            <person name="Roger A.J."/>
        </authorList>
    </citation>
    <scope>NUCLEOTIDE SEQUENCE</scope>
    <source>
        <strain evidence="1">BICM</strain>
    </source>
</reference>
<name>A0A8J6ASL7_9EUKA</name>
<dbReference type="AlphaFoldDB" id="A0A8J6ASL7"/>